<evidence type="ECO:0000313" key="1">
    <source>
        <dbReference type="EMBL" id="MEU0156610.1"/>
    </source>
</evidence>
<gene>
    <name evidence="1" type="ORF">ABZ071_32975</name>
</gene>
<evidence type="ECO:0000313" key="2">
    <source>
        <dbReference type="Proteomes" id="UP001550348"/>
    </source>
</evidence>
<accession>A0ABV2VUY9</accession>
<keyword evidence="2" id="KW-1185">Reference proteome</keyword>
<organism evidence="1 2">
    <name type="scientific">Micromonospora fulviviridis</name>
    <dbReference type="NCBI Taxonomy" id="47860"/>
    <lineage>
        <taxon>Bacteria</taxon>
        <taxon>Bacillati</taxon>
        <taxon>Actinomycetota</taxon>
        <taxon>Actinomycetes</taxon>
        <taxon>Micromonosporales</taxon>
        <taxon>Micromonosporaceae</taxon>
        <taxon>Micromonospora</taxon>
    </lineage>
</organism>
<name>A0ABV2VUY9_9ACTN</name>
<dbReference type="EMBL" id="JBEXRX010000206">
    <property type="protein sequence ID" value="MEU0156610.1"/>
    <property type="molecule type" value="Genomic_DNA"/>
</dbReference>
<reference evidence="1 2" key="1">
    <citation type="submission" date="2024-06" db="EMBL/GenBank/DDBJ databases">
        <title>The Natural Products Discovery Center: Release of the First 8490 Sequenced Strains for Exploring Actinobacteria Biosynthetic Diversity.</title>
        <authorList>
            <person name="Kalkreuter E."/>
            <person name="Kautsar S.A."/>
            <person name="Yang D."/>
            <person name="Bader C.D."/>
            <person name="Teijaro C.N."/>
            <person name="Fluegel L."/>
            <person name="Davis C.M."/>
            <person name="Simpson J.R."/>
            <person name="Lauterbach L."/>
            <person name="Steele A.D."/>
            <person name="Gui C."/>
            <person name="Meng S."/>
            <person name="Li G."/>
            <person name="Viehrig K."/>
            <person name="Ye F."/>
            <person name="Su P."/>
            <person name="Kiefer A.F."/>
            <person name="Nichols A."/>
            <person name="Cepeda A.J."/>
            <person name="Yan W."/>
            <person name="Fan B."/>
            <person name="Jiang Y."/>
            <person name="Adhikari A."/>
            <person name="Zheng C.-J."/>
            <person name="Schuster L."/>
            <person name="Cowan T.M."/>
            <person name="Smanski M.J."/>
            <person name="Chevrette M.G."/>
            <person name="De Carvalho L.P.S."/>
            <person name="Shen B."/>
        </authorList>
    </citation>
    <scope>NUCLEOTIDE SEQUENCE [LARGE SCALE GENOMIC DNA]</scope>
    <source>
        <strain evidence="1 2">NPDC006286</strain>
    </source>
</reference>
<protein>
    <submittedName>
        <fullName evidence="1">Uncharacterized protein</fullName>
    </submittedName>
</protein>
<sequence length="100" mass="10950">MLKRELAAFERVVATLPTTSPVGVEWSSVPVPSRIGAYRIRAAYPVPGGVVFYEANGFMIDDAGFAYLPDGPTPDLETPDFESPAFKHLGGPWYSWTASW</sequence>
<dbReference type="RefSeq" id="WP_355668113.1">
    <property type="nucleotide sequence ID" value="NZ_JBEXRX010000206.1"/>
</dbReference>
<proteinExistence type="predicted"/>
<dbReference type="Proteomes" id="UP001550348">
    <property type="component" value="Unassembled WGS sequence"/>
</dbReference>
<comment type="caution">
    <text evidence="1">The sequence shown here is derived from an EMBL/GenBank/DDBJ whole genome shotgun (WGS) entry which is preliminary data.</text>
</comment>